<reference evidence="3" key="1">
    <citation type="journal article" date="2016" name="Nature">
        <title>Genome evolution in the allotetraploid frog Xenopus laevis.</title>
        <authorList>
            <person name="Session A.M."/>
            <person name="Uno Y."/>
            <person name="Kwon T."/>
            <person name="Chapman J.A."/>
            <person name="Toyoda A."/>
            <person name="Takahashi S."/>
            <person name="Fukui A."/>
            <person name="Hikosaka A."/>
            <person name="Suzuki A."/>
            <person name="Kondo M."/>
            <person name="van Heeringen S.J."/>
            <person name="Quigley I."/>
            <person name="Heinz S."/>
            <person name="Ogino H."/>
            <person name="Ochi H."/>
            <person name="Hellsten U."/>
            <person name="Lyons J.B."/>
            <person name="Simakov O."/>
            <person name="Putnam N."/>
            <person name="Stites J."/>
            <person name="Kuroki Y."/>
            <person name="Tanaka T."/>
            <person name="Michiue T."/>
            <person name="Watanabe M."/>
            <person name="Bogdanovic O."/>
            <person name="Lister R."/>
            <person name="Georgiou G."/>
            <person name="Paranjpe S.S."/>
            <person name="van Kruijsbergen I."/>
            <person name="Shu S."/>
            <person name="Carlson J."/>
            <person name="Kinoshita T."/>
            <person name="Ohta Y."/>
            <person name="Mawaribuchi S."/>
            <person name="Jenkins J."/>
            <person name="Grimwood J."/>
            <person name="Schmutz J."/>
            <person name="Mitros T."/>
            <person name="Mozaffari S.V."/>
            <person name="Suzuki Y."/>
            <person name="Haramoto Y."/>
            <person name="Yamamoto T.S."/>
            <person name="Takagi C."/>
            <person name="Heald R."/>
            <person name="Miller K."/>
            <person name="Haudenschild C."/>
            <person name="Kitzman J."/>
            <person name="Nakayama T."/>
            <person name="Izutsu Y."/>
            <person name="Robert J."/>
            <person name="Fortriede J."/>
            <person name="Burns K."/>
            <person name="Lotay V."/>
            <person name="Karimi K."/>
            <person name="Yasuoka Y."/>
            <person name="Dichmann D.S."/>
            <person name="Flajnik M.F."/>
            <person name="Houston D.W."/>
            <person name="Shendure J."/>
            <person name="DuPasquier L."/>
            <person name="Vize P.D."/>
            <person name="Zorn A.M."/>
            <person name="Ito M."/>
            <person name="Marcotte E.M."/>
            <person name="Wallingford J.B."/>
            <person name="Ito Y."/>
            <person name="Asashima M."/>
            <person name="Ueno N."/>
            <person name="Matsuda Y."/>
            <person name="Veenstra G.J."/>
            <person name="Fujiyama A."/>
            <person name="Harland R.M."/>
            <person name="Taira M."/>
            <person name="Rokhsar D.S."/>
        </authorList>
    </citation>
    <scope>NUCLEOTIDE SEQUENCE [LARGE SCALE GENOMIC DNA]</scope>
    <source>
        <strain evidence="3">J</strain>
    </source>
</reference>
<dbReference type="PANTHER" id="PTHR21301:SF10">
    <property type="entry name" value="REVERSE TRANSCRIPTASE DOMAIN-CONTAINING PROTEIN"/>
    <property type="match status" value="1"/>
</dbReference>
<proteinExistence type="predicted"/>
<evidence type="ECO:0000259" key="1">
    <source>
        <dbReference type="Pfam" id="PF26215"/>
    </source>
</evidence>
<gene>
    <name evidence="2" type="ORF">XELAEV_18009315mg</name>
</gene>
<accession>A0A974DUJ9</accession>
<dbReference type="AlphaFoldDB" id="A0A974DUJ9"/>
<organism evidence="2 3">
    <name type="scientific">Xenopus laevis</name>
    <name type="common">African clawed frog</name>
    <dbReference type="NCBI Taxonomy" id="8355"/>
    <lineage>
        <taxon>Eukaryota</taxon>
        <taxon>Metazoa</taxon>
        <taxon>Chordata</taxon>
        <taxon>Craniata</taxon>
        <taxon>Vertebrata</taxon>
        <taxon>Euteleostomi</taxon>
        <taxon>Amphibia</taxon>
        <taxon>Batrachia</taxon>
        <taxon>Anura</taxon>
        <taxon>Pipoidea</taxon>
        <taxon>Pipidae</taxon>
        <taxon>Xenopodinae</taxon>
        <taxon>Xenopus</taxon>
        <taxon>Xenopus</taxon>
    </lineage>
</organism>
<dbReference type="Pfam" id="PF26215">
    <property type="entry name" value="HTH_animal"/>
    <property type="match status" value="1"/>
</dbReference>
<name>A0A974DUJ9_XENLA</name>
<protein>
    <recommendedName>
        <fullName evidence="1">Helix-turn-helix domain-containing protein</fullName>
    </recommendedName>
</protein>
<evidence type="ECO:0000313" key="3">
    <source>
        <dbReference type="Proteomes" id="UP000694892"/>
    </source>
</evidence>
<feature type="domain" description="Helix-turn-helix" evidence="1">
    <location>
        <begin position="76"/>
        <end position="129"/>
    </location>
</feature>
<dbReference type="PANTHER" id="PTHR21301">
    <property type="entry name" value="REVERSE TRANSCRIPTASE"/>
    <property type="match status" value="1"/>
</dbReference>
<dbReference type="OMA" id="LRYIQIC"/>
<evidence type="ECO:0000313" key="2">
    <source>
        <dbReference type="EMBL" id="OCT97092.1"/>
    </source>
</evidence>
<sequence length="241" mass="28275">MNVAYLRCIDDILIIWTDTEQKLIQFHEQFNNYHPTINFKLVHSSSHIHFLDTTIYIKDNTIHTTIYRKPTDKPSYLMYDSFHPDHTKHAIIYSQALRYIQICSDTSERDQNFETLRKDSIDRGYNPRLKALRKIARELQGKLEKDNRLHIIFPDPPLLAFRQPPNLRKLIIRSSLSGDHGTHPCGRKRCKTCPHILSADRVQIPDTIEEYYIHGHYTCSYSNLVYAITCTKCPTRGIYIG</sequence>
<dbReference type="InterPro" id="IPR058912">
    <property type="entry name" value="HTH_animal"/>
</dbReference>
<dbReference type="Proteomes" id="UP000694892">
    <property type="component" value="Chromosome 1S"/>
</dbReference>
<dbReference type="EMBL" id="CM004467">
    <property type="protein sequence ID" value="OCT97092.1"/>
    <property type="molecule type" value="Genomic_DNA"/>
</dbReference>